<dbReference type="Gramene" id="Psat05G0600600-T1">
    <property type="protein sequence ID" value="KAI5410700.1"/>
    <property type="gene ID" value="KIW84_056006"/>
</dbReference>
<proteinExistence type="predicted"/>
<dbReference type="Proteomes" id="UP001058974">
    <property type="component" value="Chromosome 5"/>
</dbReference>
<evidence type="ECO:0000313" key="3">
    <source>
        <dbReference type="Proteomes" id="UP001058974"/>
    </source>
</evidence>
<sequence>MFSIKITPLGEVLCILEEAEEGEIRVLVEEVSNWIEQWGAWSSEEEGDDDEVSWAADSICQENVECMGIDEKSGKGRKVVLMSDTSQEAAFNAKEPYKRGVALVGQLSKEVESPNVGSHLNSKSESKGGKRRNSTVKYHNRGMKGMMDHQVEFGPISTSPDRGGCPLLLKSNKIIKVDRVGMGIQQAQSFFSTLIWSRPNNTQNEILENYSHTATSEGKSTQFMGGSALCCDPTTNSDVRQGNCRFWGPMDKDMAGQDSKLQSLNDQVIKGLWGNKDIEWSGKATKGQSGGIITMWELGSVQPQYSFRGEGFLGITT</sequence>
<organism evidence="2 3">
    <name type="scientific">Pisum sativum</name>
    <name type="common">Garden pea</name>
    <name type="synonym">Lathyrus oleraceus</name>
    <dbReference type="NCBI Taxonomy" id="3888"/>
    <lineage>
        <taxon>Eukaryota</taxon>
        <taxon>Viridiplantae</taxon>
        <taxon>Streptophyta</taxon>
        <taxon>Embryophyta</taxon>
        <taxon>Tracheophyta</taxon>
        <taxon>Spermatophyta</taxon>
        <taxon>Magnoliopsida</taxon>
        <taxon>eudicotyledons</taxon>
        <taxon>Gunneridae</taxon>
        <taxon>Pentapetalae</taxon>
        <taxon>rosids</taxon>
        <taxon>fabids</taxon>
        <taxon>Fabales</taxon>
        <taxon>Fabaceae</taxon>
        <taxon>Papilionoideae</taxon>
        <taxon>50 kb inversion clade</taxon>
        <taxon>NPAAA clade</taxon>
        <taxon>Hologalegina</taxon>
        <taxon>IRL clade</taxon>
        <taxon>Fabeae</taxon>
        <taxon>Lathyrus</taxon>
    </lineage>
</organism>
<evidence type="ECO:0000313" key="2">
    <source>
        <dbReference type="EMBL" id="KAI5410700.1"/>
    </source>
</evidence>
<protein>
    <submittedName>
        <fullName evidence="2">Uncharacterized protein</fullName>
    </submittedName>
</protein>
<dbReference type="AlphaFoldDB" id="A0A9D4X026"/>
<reference evidence="2 3" key="1">
    <citation type="journal article" date="2022" name="Nat. Genet.">
        <title>Improved pea reference genome and pan-genome highlight genomic features and evolutionary characteristics.</title>
        <authorList>
            <person name="Yang T."/>
            <person name="Liu R."/>
            <person name="Luo Y."/>
            <person name="Hu S."/>
            <person name="Wang D."/>
            <person name="Wang C."/>
            <person name="Pandey M.K."/>
            <person name="Ge S."/>
            <person name="Xu Q."/>
            <person name="Li N."/>
            <person name="Li G."/>
            <person name="Huang Y."/>
            <person name="Saxena R.K."/>
            <person name="Ji Y."/>
            <person name="Li M."/>
            <person name="Yan X."/>
            <person name="He Y."/>
            <person name="Liu Y."/>
            <person name="Wang X."/>
            <person name="Xiang C."/>
            <person name="Varshney R.K."/>
            <person name="Ding H."/>
            <person name="Gao S."/>
            <person name="Zong X."/>
        </authorList>
    </citation>
    <scope>NUCLEOTIDE SEQUENCE [LARGE SCALE GENOMIC DNA]</scope>
    <source>
        <strain evidence="2 3">cv. Zhongwan 6</strain>
    </source>
</reference>
<comment type="caution">
    <text evidence="2">The sequence shown here is derived from an EMBL/GenBank/DDBJ whole genome shotgun (WGS) entry which is preliminary data.</text>
</comment>
<accession>A0A9D4X026</accession>
<keyword evidence="3" id="KW-1185">Reference proteome</keyword>
<gene>
    <name evidence="2" type="ORF">KIW84_056006</name>
</gene>
<dbReference type="EMBL" id="JAMSHJ010000005">
    <property type="protein sequence ID" value="KAI5410700.1"/>
    <property type="molecule type" value="Genomic_DNA"/>
</dbReference>
<name>A0A9D4X026_PEA</name>
<feature type="region of interest" description="Disordered" evidence="1">
    <location>
        <begin position="112"/>
        <end position="135"/>
    </location>
</feature>
<evidence type="ECO:0000256" key="1">
    <source>
        <dbReference type="SAM" id="MobiDB-lite"/>
    </source>
</evidence>